<dbReference type="Gene3D" id="2.130.10.130">
    <property type="entry name" value="Integrin alpha, N-terminal"/>
    <property type="match status" value="4"/>
</dbReference>
<dbReference type="PANTHER" id="PTHR23221">
    <property type="entry name" value="GLYCOSYLPHOSPHATIDYLINOSITOL PHOSPHOLIPASE D"/>
    <property type="match status" value="1"/>
</dbReference>
<keyword evidence="4" id="KW-0325">Glycoprotein</keyword>
<dbReference type="EMBL" id="JAVREM010000004">
    <property type="protein sequence ID" value="MDT0317882.1"/>
    <property type="molecule type" value="Genomic_DNA"/>
</dbReference>
<dbReference type="PROSITE" id="PS51470">
    <property type="entry name" value="FG_GAP"/>
    <property type="match status" value="2"/>
</dbReference>
<feature type="compositionally biased region" description="Basic residues" evidence="5">
    <location>
        <begin position="15"/>
        <end position="27"/>
    </location>
</feature>
<dbReference type="Pfam" id="PF01839">
    <property type="entry name" value="FG-GAP"/>
    <property type="match status" value="5"/>
</dbReference>
<keyword evidence="2" id="KW-0677">Repeat</keyword>
<gene>
    <name evidence="6" type="ORF">RNC47_05935</name>
</gene>
<evidence type="ECO:0000256" key="1">
    <source>
        <dbReference type="ARBA" id="ARBA00022729"/>
    </source>
</evidence>
<name>A0ABU2LJX2_9ACTN</name>
<proteinExistence type="predicted"/>
<keyword evidence="1" id="KW-0732">Signal</keyword>
<dbReference type="RefSeq" id="WP_311596152.1">
    <property type="nucleotide sequence ID" value="NZ_JAVREM010000004.1"/>
</dbReference>
<evidence type="ECO:0000256" key="5">
    <source>
        <dbReference type="SAM" id="MobiDB-lite"/>
    </source>
</evidence>
<keyword evidence="7" id="KW-1185">Reference proteome</keyword>
<dbReference type="SUPFAM" id="SSF69318">
    <property type="entry name" value="Integrin alpha N-terminal domain"/>
    <property type="match status" value="2"/>
</dbReference>
<protein>
    <submittedName>
        <fullName evidence="6">FG-GAP-like repeat-containing protein</fullName>
    </submittedName>
</protein>
<evidence type="ECO:0000256" key="2">
    <source>
        <dbReference type="ARBA" id="ARBA00022737"/>
    </source>
</evidence>
<comment type="caution">
    <text evidence="6">The sequence shown here is derived from an EMBL/GenBank/DDBJ whole genome shotgun (WGS) entry which is preliminary data.</text>
</comment>
<dbReference type="Pfam" id="PF13517">
    <property type="entry name" value="FG-GAP_3"/>
    <property type="match status" value="1"/>
</dbReference>
<reference evidence="7" key="1">
    <citation type="submission" date="2023-07" db="EMBL/GenBank/DDBJ databases">
        <title>30 novel species of actinomycetes from the DSMZ collection.</title>
        <authorList>
            <person name="Nouioui I."/>
        </authorList>
    </citation>
    <scope>NUCLEOTIDE SEQUENCE [LARGE SCALE GENOMIC DNA]</scope>
    <source>
        <strain evidence="7">DSM 44918</strain>
    </source>
</reference>
<organism evidence="6 7">
    <name type="scientific">Streptomyces millisiae</name>
    <dbReference type="NCBI Taxonomy" id="3075542"/>
    <lineage>
        <taxon>Bacteria</taxon>
        <taxon>Bacillati</taxon>
        <taxon>Actinomycetota</taxon>
        <taxon>Actinomycetes</taxon>
        <taxon>Kitasatosporales</taxon>
        <taxon>Streptomycetaceae</taxon>
        <taxon>Streptomyces</taxon>
    </lineage>
</organism>
<dbReference type="PANTHER" id="PTHR23221:SF7">
    <property type="entry name" value="PHOSPHATIDYLINOSITOL-GLYCAN-SPECIFIC PHOSPHOLIPASE D"/>
    <property type="match status" value="1"/>
</dbReference>
<evidence type="ECO:0000313" key="7">
    <source>
        <dbReference type="Proteomes" id="UP001183420"/>
    </source>
</evidence>
<evidence type="ECO:0000313" key="6">
    <source>
        <dbReference type="EMBL" id="MDT0317882.1"/>
    </source>
</evidence>
<dbReference type="SMART" id="SM00191">
    <property type="entry name" value="Int_alpha"/>
    <property type="match status" value="7"/>
</dbReference>
<accession>A0ABU2LJX2</accession>
<dbReference type="InterPro" id="IPR028994">
    <property type="entry name" value="Integrin_alpha_N"/>
</dbReference>
<dbReference type="InterPro" id="IPR000413">
    <property type="entry name" value="Integrin_alpha"/>
</dbReference>
<dbReference type="InterPro" id="IPR013517">
    <property type="entry name" value="FG-GAP"/>
</dbReference>
<feature type="region of interest" description="Disordered" evidence="5">
    <location>
        <begin position="1"/>
        <end position="27"/>
    </location>
</feature>
<evidence type="ECO:0000256" key="3">
    <source>
        <dbReference type="ARBA" id="ARBA00022801"/>
    </source>
</evidence>
<dbReference type="InterPro" id="IPR013519">
    <property type="entry name" value="Int_alpha_beta-p"/>
</dbReference>
<dbReference type="Proteomes" id="UP001183420">
    <property type="component" value="Unassembled WGS sequence"/>
</dbReference>
<dbReference type="PRINTS" id="PR01185">
    <property type="entry name" value="INTEGRINA"/>
</dbReference>
<sequence length="511" mass="49531">MKRVNALVPTAAMARRPRGRPLRTSSRPRARATLVLAAATVAAAAGVVPLAATPAGAAPPGVRDDFDGNGYRDLAVAAPHALVDGQEHAGAVVVVPGSAAAPSAAATTVLSQSSPGVPGASEAGDAWGAAVAAGDFDHDGRADLAVGAPGEDTGQGVDVGAVIVLWGGSGGLGAGTALATPATPGLTGFGGTLAAGDFDGDGVDDLAVGQQGVNDVWIYRGGSGFPAAPTGFEATALTDGVAGVATLAAGDINGDGTDDLVVGGDNLTARDYFRNAVYLSPGSASRRVYAGLAGHGTSAAVGDVDGDGRADVVTGHPREPDGVFQGTSRGGNVTVTYGAAGGLATSRAPVVIHQNTAGVPGAAEPEDQFGASVALGDINGDGYADLAVGADQENIGEALQAGAVTVFHGSAAGLTTTTSYSLHQNTAGVPGGAEANDRLGNAVSLTDRNRDGRADLAIGVPGEDEGAGGFMWLPATATGITTTGSVGVGASATGLAVTGQYPPELGSDFSG</sequence>
<evidence type="ECO:0000256" key="4">
    <source>
        <dbReference type="ARBA" id="ARBA00023180"/>
    </source>
</evidence>
<keyword evidence="3" id="KW-0378">Hydrolase</keyword>